<feature type="domain" description="Uroporphyrinogen decarboxylase (URO-D)" evidence="1">
    <location>
        <begin position="73"/>
        <end position="292"/>
    </location>
</feature>
<dbReference type="Gene3D" id="3.20.20.210">
    <property type="match status" value="1"/>
</dbReference>
<dbReference type="AlphaFoldDB" id="A0A5C1QNN6"/>
<keyword evidence="3" id="KW-1185">Reference proteome</keyword>
<dbReference type="GO" id="GO:0004853">
    <property type="term" value="F:uroporphyrinogen decarboxylase activity"/>
    <property type="evidence" value="ECO:0007669"/>
    <property type="project" value="InterPro"/>
</dbReference>
<dbReference type="GO" id="GO:0006779">
    <property type="term" value="P:porphyrin-containing compound biosynthetic process"/>
    <property type="evidence" value="ECO:0007669"/>
    <property type="project" value="InterPro"/>
</dbReference>
<dbReference type="InterPro" id="IPR038071">
    <property type="entry name" value="UROD/MetE-like_sf"/>
</dbReference>
<dbReference type="Proteomes" id="UP000324209">
    <property type="component" value="Chromosome"/>
</dbReference>
<proteinExistence type="predicted"/>
<evidence type="ECO:0000313" key="2">
    <source>
        <dbReference type="EMBL" id="QEN09573.1"/>
    </source>
</evidence>
<gene>
    <name evidence="2" type="ORF">EXM22_16885</name>
</gene>
<dbReference type="Pfam" id="PF01208">
    <property type="entry name" value="URO-D"/>
    <property type="match status" value="1"/>
</dbReference>
<accession>A0A5C1QNN6</accession>
<reference evidence="2 3" key="1">
    <citation type="submission" date="2019-02" db="EMBL/GenBank/DDBJ databases">
        <title>Complete Genome Sequence and Methylome Analysis of free living Spirochaetas.</title>
        <authorList>
            <person name="Fomenkov A."/>
            <person name="Dubinina G."/>
            <person name="Leshcheva N."/>
            <person name="Mikheeva N."/>
            <person name="Grabovich M."/>
            <person name="Vincze T."/>
            <person name="Roberts R.J."/>
        </authorList>
    </citation>
    <scope>NUCLEOTIDE SEQUENCE [LARGE SCALE GENOMIC DNA]</scope>
    <source>
        <strain evidence="2 3">K2</strain>
    </source>
</reference>
<dbReference type="SUPFAM" id="SSF51726">
    <property type="entry name" value="UROD/MetE-like"/>
    <property type="match status" value="1"/>
</dbReference>
<dbReference type="InterPro" id="IPR000257">
    <property type="entry name" value="Uroporphyrinogen_deCOase"/>
</dbReference>
<dbReference type="InterPro" id="IPR052024">
    <property type="entry name" value="Methanogen_methyltrans"/>
</dbReference>
<evidence type="ECO:0000313" key="3">
    <source>
        <dbReference type="Proteomes" id="UP000324209"/>
    </source>
</evidence>
<name>A0A5C1QNN6_9SPIO</name>
<dbReference type="PANTHER" id="PTHR47099">
    <property type="entry name" value="METHYLCOBAMIDE:COM METHYLTRANSFERASE MTBA"/>
    <property type="match status" value="1"/>
</dbReference>
<dbReference type="PANTHER" id="PTHR47099:SF1">
    <property type="entry name" value="METHYLCOBAMIDE:COM METHYLTRANSFERASE MTBA"/>
    <property type="match status" value="1"/>
</dbReference>
<dbReference type="KEGG" id="ock:EXM22_16885"/>
<dbReference type="EMBL" id="CP036150">
    <property type="protein sequence ID" value="QEN09573.1"/>
    <property type="molecule type" value="Genomic_DNA"/>
</dbReference>
<protein>
    <recommendedName>
        <fullName evidence="1">Uroporphyrinogen decarboxylase (URO-D) domain-containing protein</fullName>
    </recommendedName>
</protein>
<dbReference type="OrthoDB" id="161361at2"/>
<evidence type="ECO:0000259" key="1">
    <source>
        <dbReference type="Pfam" id="PF01208"/>
    </source>
</evidence>
<sequence>MLVFLYRKSSIITPSGILEQLEVAPYDPRTLAGIHFHTKEFFIKSINDFEIFRKYFPSESKKSIQEKHQAAKTANAIIGETGIFCPWGIGGVYNEASTCRDMQELMMDPYLNPEFYKELMTFFVSWIKRDYEIMGETEYHALGIQGNIANGGLMGEDFFMEHIFPYERVITETIKESGKYSIYHNCGYARNLYSCYKKLGMDVWETLSPPPQGDTELKEAKEFFGDELILSGGLDQVEFLKKASPKEVRAKVSDLIATGKPGGYFIFAGSDFLEPDTPKANIQAAVESASEYGKYS</sequence>
<organism evidence="2 3">
    <name type="scientific">Oceanispirochaeta crateris</name>
    <dbReference type="NCBI Taxonomy" id="2518645"/>
    <lineage>
        <taxon>Bacteria</taxon>
        <taxon>Pseudomonadati</taxon>
        <taxon>Spirochaetota</taxon>
        <taxon>Spirochaetia</taxon>
        <taxon>Spirochaetales</taxon>
        <taxon>Spirochaetaceae</taxon>
        <taxon>Oceanispirochaeta</taxon>
    </lineage>
</organism>